<feature type="non-terminal residue" evidence="2">
    <location>
        <position position="109"/>
    </location>
</feature>
<organism evidence="2 3">
    <name type="scientific">Paramuricea clavata</name>
    <name type="common">Red gorgonian</name>
    <name type="synonym">Violescent sea-whip</name>
    <dbReference type="NCBI Taxonomy" id="317549"/>
    <lineage>
        <taxon>Eukaryota</taxon>
        <taxon>Metazoa</taxon>
        <taxon>Cnidaria</taxon>
        <taxon>Anthozoa</taxon>
        <taxon>Octocorallia</taxon>
        <taxon>Malacalcyonacea</taxon>
        <taxon>Plexauridae</taxon>
        <taxon>Paramuricea</taxon>
    </lineage>
</organism>
<dbReference type="SUPFAM" id="SSF52540">
    <property type="entry name" value="P-loop containing nucleoside triphosphate hydrolases"/>
    <property type="match status" value="1"/>
</dbReference>
<keyword evidence="3" id="KW-1185">Reference proteome</keyword>
<reference evidence="2" key="1">
    <citation type="submission" date="2020-04" db="EMBL/GenBank/DDBJ databases">
        <authorList>
            <person name="Alioto T."/>
            <person name="Alioto T."/>
            <person name="Gomez Garrido J."/>
        </authorList>
    </citation>
    <scope>NUCLEOTIDE SEQUENCE</scope>
    <source>
        <strain evidence="2">A484AB</strain>
    </source>
</reference>
<dbReference type="EMBL" id="CACRXK020005890">
    <property type="protein sequence ID" value="CAB4007727.1"/>
    <property type="molecule type" value="Genomic_DNA"/>
</dbReference>
<proteinExistence type="predicted"/>
<dbReference type="InterPro" id="IPR037359">
    <property type="entry name" value="NST/OST"/>
</dbReference>
<dbReference type="Gene3D" id="3.40.50.300">
    <property type="entry name" value="P-loop containing nucleotide triphosphate hydrolases"/>
    <property type="match status" value="1"/>
</dbReference>
<dbReference type="PANTHER" id="PTHR10605">
    <property type="entry name" value="HEPARAN SULFATE SULFOTRANSFERASE"/>
    <property type="match status" value="1"/>
</dbReference>
<evidence type="ECO:0000313" key="2">
    <source>
        <dbReference type="EMBL" id="CAB4007727.1"/>
    </source>
</evidence>
<dbReference type="GO" id="GO:0005794">
    <property type="term" value="C:Golgi apparatus"/>
    <property type="evidence" value="ECO:0007669"/>
    <property type="project" value="TreeGrafter"/>
</dbReference>
<sequence>ILTIDGEQLESDPVQVMSQVQTFIGVTKKIDYGTLLKYNERKGFFCLTSRMYNGHSCLGSSKGRKYPPMQRKAEEYLKDYYREPNRQLAELLHKIRQPLPHWLRNDVVQ</sequence>
<accession>A0A7D9IKH2</accession>
<name>A0A7D9IKH2_PARCT</name>
<dbReference type="GO" id="GO:0015016">
    <property type="term" value="F:heparan sulfate N-sulfotransferase activity"/>
    <property type="evidence" value="ECO:0007669"/>
    <property type="project" value="TreeGrafter"/>
</dbReference>
<dbReference type="Proteomes" id="UP001152795">
    <property type="component" value="Unassembled WGS sequence"/>
</dbReference>
<keyword evidence="1" id="KW-0808">Transferase</keyword>
<dbReference type="OrthoDB" id="8958249at2759"/>
<evidence type="ECO:0000313" key="3">
    <source>
        <dbReference type="Proteomes" id="UP001152795"/>
    </source>
</evidence>
<dbReference type="InterPro" id="IPR027417">
    <property type="entry name" value="P-loop_NTPase"/>
</dbReference>
<gene>
    <name evidence="2" type="ORF">PACLA_8A050046</name>
</gene>
<dbReference type="AlphaFoldDB" id="A0A7D9IKH2"/>
<protein>
    <submittedName>
        <fullName evidence="2">Bifunctional heparan sulfate N-deacetylase N-sulfotransferase 4-like isoform X1</fullName>
    </submittedName>
</protein>
<evidence type="ECO:0000256" key="1">
    <source>
        <dbReference type="ARBA" id="ARBA00022679"/>
    </source>
</evidence>
<dbReference type="PANTHER" id="PTHR10605:SF56">
    <property type="entry name" value="BIFUNCTIONAL HEPARAN SULFATE N-DEACETYLASE_N-SULFOTRANSFERASE"/>
    <property type="match status" value="1"/>
</dbReference>
<dbReference type="GO" id="GO:0019213">
    <property type="term" value="F:deacetylase activity"/>
    <property type="evidence" value="ECO:0007669"/>
    <property type="project" value="TreeGrafter"/>
</dbReference>
<comment type="caution">
    <text evidence="2">The sequence shown here is derived from an EMBL/GenBank/DDBJ whole genome shotgun (WGS) entry which is preliminary data.</text>
</comment>